<dbReference type="KEGG" id="sll:SLITO_v1c09270"/>
<gene>
    <name evidence="1" type="ORF">SLITO_v1c09270</name>
</gene>
<evidence type="ECO:0000313" key="2">
    <source>
        <dbReference type="Proteomes" id="UP000067476"/>
    </source>
</evidence>
<name>A0A0K1W2Y5_9MOLU</name>
<sequence length="186" mass="22240">MPSLLYHSRSRDGKTNIRIYDYQYKFSNINKTIYFKIIAINYITETFIKNLDNYIESFNEKYKTDFELKSDSDLKLVYKSKKFKAEEIVDGMELFVHISRFFKYIYKNIISEANNLDILFKSFNLSSGQLNGNISFGYEPEYHTLNLFLLDLYGNKKINNSEETIYFYSYEDSFMALSFEFKTDNE</sequence>
<dbReference type="PATRIC" id="fig|216942.3.peg.943"/>
<evidence type="ECO:0000313" key="1">
    <source>
        <dbReference type="EMBL" id="AKX34538.1"/>
    </source>
</evidence>
<dbReference type="EMBL" id="CP012357">
    <property type="protein sequence ID" value="AKX34538.1"/>
    <property type="molecule type" value="Genomic_DNA"/>
</dbReference>
<dbReference type="RefSeq" id="WP_075058626.1">
    <property type="nucleotide sequence ID" value="NZ_CP012357.1"/>
</dbReference>
<accession>A0A0K1W2Y5</accession>
<dbReference type="Proteomes" id="UP000067476">
    <property type="component" value="Chromosome"/>
</dbReference>
<dbReference type="STRING" id="216942.SLITO_v1c09270"/>
<reference evidence="1 2" key="1">
    <citation type="journal article" date="2015" name="Genome Announc.">
        <title>Complete Genome Sequence of Spiroplasma litorale TN-1T (DSM 21781), a Bacterium Isolated from a Green-Eyed Horsefly (Tabanus nigrovittatus).</title>
        <authorList>
            <person name="Lo W.S."/>
            <person name="Lai Y.C."/>
            <person name="Lien Y.W."/>
            <person name="Wang T.H."/>
            <person name="Kuo C.H."/>
        </authorList>
    </citation>
    <scope>NUCLEOTIDE SEQUENCE [LARGE SCALE GENOMIC DNA]</scope>
    <source>
        <strain evidence="1 2">TN-1</strain>
    </source>
</reference>
<organism evidence="1 2">
    <name type="scientific">Spiroplasma litorale</name>
    <dbReference type="NCBI Taxonomy" id="216942"/>
    <lineage>
        <taxon>Bacteria</taxon>
        <taxon>Bacillati</taxon>
        <taxon>Mycoplasmatota</taxon>
        <taxon>Mollicutes</taxon>
        <taxon>Entomoplasmatales</taxon>
        <taxon>Spiroplasmataceae</taxon>
        <taxon>Spiroplasma</taxon>
    </lineage>
</organism>
<keyword evidence="2" id="KW-1185">Reference proteome</keyword>
<dbReference type="AlphaFoldDB" id="A0A0K1W2Y5"/>
<protein>
    <submittedName>
        <fullName evidence="1">Uncharacterized protein</fullName>
    </submittedName>
</protein>
<proteinExistence type="predicted"/>